<evidence type="ECO:0000313" key="2">
    <source>
        <dbReference type="Proteomes" id="UP001138997"/>
    </source>
</evidence>
<dbReference type="Proteomes" id="UP001138997">
    <property type="component" value="Unassembled WGS sequence"/>
</dbReference>
<dbReference type="AlphaFoldDB" id="A0A9X1SXQ9"/>
<keyword evidence="2" id="KW-1185">Reference proteome</keyword>
<name>A0A9X1SXQ9_9ACTN</name>
<proteinExistence type="predicted"/>
<dbReference type="RefSeq" id="WP_231439317.1">
    <property type="nucleotide sequence ID" value="NZ_JAJOMB010000002.1"/>
</dbReference>
<comment type="caution">
    <text evidence="1">The sequence shown here is derived from an EMBL/GenBank/DDBJ whole genome shotgun (WGS) entry which is preliminary data.</text>
</comment>
<evidence type="ECO:0000313" key="1">
    <source>
        <dbReference type="EMBL" id="MCD5310393.1"/>
    </source>
</evidence>
<reference evidence="1" key="1">
    <citation type="submission" date="2021-11" db="EMBL/GenBank/DDBJ databases">
        <title>Streptomyces corallinus and Kineosporia corallina sp. nov., two new coral-derived marine actinobacteria.</title>
        <authorList>
            <person name="Buangrab K."/>
            <person name="Sutthacheep M."/>
            <person name="Yeemin T."/>
            <person name="Harunari E."/>
            <person name="Igarashi Y."/>
            <person name="Sripreechasak P."/>
            <person name="Kanchanasin P."/>
            <person name="Tanasupawat S."/>
            <person name="Phongsopitanun W."/>
        </authorList>
    </citation>
    <scope>NUCLEOTIDE SEQUENCE</scope>
    <source>
        <strain evidence="1">JCM 31032</strain>
    </source>
</reference>
<dbReference type="EMBL" id="JAJOMB010000002">
    <property type="protein sequence ID" value="MCD5310393.1"/>
    <property type="molecule type" value="Genomic_DNA"/>
</dbReference>
<protein>
    <submittedName>
        <fullName evidence="1">Helix-turn-helix domain-containing protein</fullName>
    </submittedName>
</protein>
<dbReference type="CDD" id="cd00093">
    <property type="entry name" value="HTH_XRE"/>
    <property type="match status" value="1"/>
</dbReference>
<sequence>MDVDLRVMTEDLDRACRDSGLRQAAFAAALGTSASRFSTYRSGRTVPSATFYLRARRIGSALKQASDHGWMTPPMSAAAIASALAEPDEIWAFKLALQARDHLRELLTDRPEISSAWEAAPQSTGRTEWDAFLAALAEHEFDLAGQPTPAWTQRAALTADWILDSPMFDEMGVRAHTPSWLAQRRIYVSARDLTTV</sequence>
<organism evidence="1 2">
    <name type="scientific">Kineosporia babensis</name>
    <dbReference type="NCBI Taxonomy" id="499548"/>
    <lineage>
        <taxon>Bacteria</taxon>
        <taxon>Bacillati</taxon>
        <taxon>Actinomycetota</taxon>
        <taxon>Actinomycetes</taxon>
        <taxon>Kineosporiales</taxon>
        <taxon>Kineosporiaceae</taxon>
        <taxon>Kineosporia</taxon>
    </lineage>
</organism>
<accession>A0A9X1SXQ9</accession>
<dbReference type="InterPro" id="IPR001387">
    <property type="entry name" value="Cro/C1-type_HTH"/>
</dbReference>
<gene>
    <name evidence="1" type="ORF">LR394_05770</name>
</gene>